<reference evidence="1" key="1">
    <citation type="journal article" date="2022" name="bioRxiv">
        <title>Sequencing and chromosome-scale assembly of the giantPleurodeles waltlgenome.</title>
        <authorList>
            <person name="Brown T."/>
            <person name="Elewa A."/>
            <person name="Iarovenko S."/>
            <person name="Subramanian E."/>
            <person name="Araus A.J."/>
            <person name="Petzold A."/>
            <person name="Susuki M."/>
            <person name="Suzuki K.-i.T."/>
            <person name="Hayashi T."/>
            <person name="Toyoda A."/>
            <person name="Oliveira C."/>
            <person name="Osipova E."/>
            <person name="Leigh N.D."/>
            <person name="Simon A."/>
            <person name="Yun M.H."/>
        </authorList>
    </citation>
    <scope>NUCLEOTIDE SEQUENCE</scope>
    <source>
        <strain evidence="1">20211129_DDA</strain>
        <tissue evidence="1">Liver</tissue>
    </source>
</reference>
<comment type="caution">
    <text evidence="1">The sequence shown here is derived from an EMBL/GenBank/DDBJ whole genome shotgun (WGS) entry which is preliminary data.</text>
</comment>
<evidence type="ECO:0000313" key="1">
    <source>
        <dbReference type="EMBL" id="KAJ1200864.1"/>
    </source>
</evidence>
<protein>
    <submittedName>
        <fullName evidence="1">Uncharacterized protein</fullName>
    </submittedName>
</protein>
<sequence length="90" mass="10130">MASASIQTDIACFCEKVKALNQRLMTVEDHIAMLPEHNAELRSLRAKITDLEDRSRRDNVRFFGILERKEGPDIKAFSPELDCPGLLTAA</sequence>
<dbReference type="EMBL" id="JANPWB010000003">
    <property type="protein sequence ID" value="KAJ1200864.1"/>
    <property type="molecule type" value="Genomic_DNA"/>
</dbReference>
<dbReference type="Proteomes" id="UP001066276">
    <property type="component" value="Chromosome 2_1"/>
</dbReference>
<keyword evidence="2" id="KW-1185">Reference proteome</keyword>
<name>A0AAV7VJM9_PLEWA</name>
<organism evidence="1 2">
    <name type="scientific">Pleurodeles waltl</name>
    <name type="common">Iberian ribbed newt</name>
    <dbReference type="NCBI Taxonomy" id="8319"/>
    <lineage>
        <taxon>Eukaryota</taxon>
        <taxon>Metazoa</taxon>
        <taxon>Chordata</taxon>
        <taxon>Craniata</taxon>
        <taxon>Vertebrata</taxon>
        <taxon>Euteleostomi</taxon>
        <taxon>Amphibia</taxon>
        <taxon>Batrachia</taxon>
        <taxon>Caudata</taxon>
        <taxon>Salamandroidea</taxon>
        <taxon>Salamandridae</taxon>
        <taxon>Pleurodelinae</taxon>
        <taxon>Pleurodeles</taxon>
    </lineage>
</organism>
<proteinExistence type="predicted"/>
<accession>A0AAV7VJM9</accession>
<evidence type="ECO:0000313" key="2">
    <source>
        <dbReference type="Proteomes" id="UP001066276"/>
    </source>
</evidence>
<dbReference type="AlphaFoldDB" id="A0AAV7VJM9"/>
<gene>
    <name evidence="1" type="ORF">NDU88_004685</name>
</gene>